<sequence length="175" mass="20235">IRGMVDWLLVSQENDPTITDTNVRMMIQNLLHAGITTTESIIETGILILMNYPDIQKKIQMSIDAKLGRERFPTLDDRHNLPYVDAFILETLRYTSNVPLAAPHKATKDTSLGEYFIPKDTQIWMNLFGLHHDERHFADPWIFKPERFLDKNGDVIPVDQRKMLMPFGAGRRVCI</sequence>
<dbReference type="Gene3D" id="1.10.630.10">
    <property type="entry name" value="Cytochrome P450"/>
    <property type="match status" value="1"/>
</dbReference>
<keyword evidence="5 7" id="KW-0408">Iron</keyword>
<feature type="non-terminal residue" evidence="8">
    <location>
        <position position="175"/>
    </location>
</feature>
<dbReference type="PRINTS" id="PR00385">
    <property type="entry name" value="P450"/>
</dbReference>
<evidence type="ECO:0000256" key="5">
    <source>
        <dbReference type="ARBA" id="ARBA00023004"/>
    </source>
</evidence>
<dbReference type="GO" id="GO:0005506">
    <property type="term" value="F:iron ion binding"/>
    <property type="evidence" value="ECO:0007669"/>
    <property type="project" value="InterPro"/>
</dbReference>
<dbReference type="GO" id="GO:0042448">
    <property type="term" value="P:progesterone metabolic process"/>
    <property type="evidence" value="ECO:0007669"/>
    <property type="project" value="TreeGrafter"/>
</dbReference>
<evidence type="ECO:0008006" key="10">
    <source>
        <dbReference type="Google" id="ProtNLM"/>
    </source>
</evidence>
<dbReference type="OrthoDB" id="6057686at2759"/>
<evidence type="ECO:0000313" key="9">
    <source>
        <dbReference type="Proteomes" id="UP000749559"/>
    </source>
</evidence>
<accession>A0A8S4PQQ3</accession>
<comment type="similarity">
    <text evidence="1">Belongs to the cytochrome P450 family.</text>
</comment>
<protein>
    <recommendedName>
        <fullName evidence="10">Cytochrome P450</fullName>
    </recommendedName>
</protein>
<keyword evidence="6" id="KW-0503">Monooxygenase</keyword>
<comment type="cofactor">
    <cofactor evidence="7">
        <name>heme</name>
        <dbReference type="ChEBI" id="CHEBI:30413"/>
    </cofactor>
</comment>
<feature type="binding site" description="axial binding residue" evidence="7">
    <location>
        <position position="174"/>
    </location>
    <ligand>
        <name>heme</name>
        <dbReference type="ChEBI" id="CHEBI:30413"/>
    </ligand>
    <ligandPart>
        <name>Fe</name>
        <dbReference type="ChEBI" id="CHEBI:18248"/>
    </ligandPart>
</feature>
<dbReference type="InterPro" id="IPR002401">
    <property type="entry name" value="Cyt_P450_E_grp-I"/>
</dbReference>
<evidence type="ECO:0000256" key="2">
    <source>
        <dbReference type="ARBA" id="ARBA00022617"/>
    </source>
</evidence>
<feature type="non-terminal residue" evidence="8">
    <location>
        <position position="1"/>
    </location>
</feature>
<dbReference type="GO" id="GO:0020037">
    <property type="term" value="F:heme binding"/>
    <property type="evidence" value="ECO:0007669"/>
    <property type="project" value="InterPro"/>
</dbReference>
<dbReference type="SUPFAM" id="SSF48264">
    <property type="entry name" value="Cytochrome P450"/>
    <property type="match status" value="1"/>
</dbReference>
<name>A0A8S4PQQ3_OWEFU</name>
<evidence type="ECO:0000256" key="1">
    <source>
        <dbReference type="ARBA" id="ARBA00010617"/>
    </source>
</evidence>
<organism evidence="8 9">
    <name type="scientific">Owenia fusiformis</name>
    <name type="common">Polychaete worm</name>
    <dbReference type="NCBI Taxonomy" id="6347"/>
    <lineage>
        <taxon>Eukaryota</taxon>
        <taxon>Metazoa</taxon>
        <taxon>Spiralia</taxon>
        <taxon>Lophotrochozoa</taxon>
        <taxon>Annelida</taxon>
        <taxon>Polychaeta</taxon>
        <taxon>Sedentaria</taxon>
        <taxon>Canalipalpata</taxon>
        <taxon>Sabellida</taxon>
        <taxon>Oweniida</taxon>
        <taxon>Oweniidae</taxon>
        <taxon>Owenia</taxon>
    </lineage>
</organism>
<dbReference type="PANTHER" id="PTHR24289:SF1">
    <property type="entry name" value="STEROID 17-ALPHA-HYDROXYLASE_17,20 LYASE"/>
    <property type="match status" value="1"/>
</dbReference>
<evidence type="ECO:0000256" key="4">
    <source>
        <dbReference type="ARBA" id="ARBA00023002"/>
    </source>
</evidence>
<reference evidence="8" key="1">
    <citation type="submission" date="2022-03" db="EMBL/GenBank/DDBJ databases">
        <authorList>
            <person name="Martin C."/>
        </authorList>
    </citation>
    <scope>NUCLEOTIDE SEQUENCE</scope>
</reference>
<evidence type="ECO:0000256" key="3">
    <source>
        <dbReference type="ARBA" id="ARBA00022723"/>
    </source>
</evidence>
<dbReference type="Pfam" id="PF00067">
    <property type="entry name" value="p450"/>
    <property type="match status" value="1"/>
</dbReference>
<dbReference type="PRINTS" id="PR00463">
    <property type="entry name" value="EP450I"/>
</dbReference>
<keyword evidence="3 7" id="KW-0479">Metal-binding</keyword>
<evidence type="ECO:0000256" key="7">
    <source>
        <dbReference type="PIRSR" id="PIRSR602401-1"/>
    </source>
</evidence>
<evidence type="ECO:0000313" key="8">
    <source>
        <dbReference type="EMBL" id="CAH1794024.1"/>
    </source>
</evidence>
<proteinExistence type="inferred from homology"/>
<dbReference type="AlphaFoldDB" id="A0A8S4PQQ3"/>
<dbReference type="GO" id="GO:0004508">
    <property type="term" value="F:steroid 17-alpha-monooxygenase activity"/>
    <property type="evidence" value="ECO:0007669"/>
    <property type="project" value="TreeGrafter"/>
</dbReference>
<dbReference type="GO" id="GO:0042446">
    <property type="term" value="P:hormone biosynthetic process"/>
    <property type="evidence" value="ECO:0007669"/>
    <property type="project" value="TreeGrafter"/>
</dbReference>
<comment type="caution">
    <text evidence="8">The sequence shown here is derived from an EMBL/GenBank/DDBJ whole genome shotgun (WGS) entry which is preliminary data.</text>
</comment>
<keyword evidence="9" id="KW-1185">Reference proteome</keyword>
<dbReference type="InterPro" id="IPR001128">
    <property type="entry name" value="Cyt_P450"/>
</dbReference>
<dbReference type="EMBL" id="CAIIXF020000009">
    <property type="protein sequence ID" value="CAH1794024.1"/>
    <property type="molecule type" value="Genomic_DNA"/>
</dbReference>
<dbReference type="PANTHER" id="PTHR24289">
    <property type="entry name" value="STEROID 17-ALPHA-HYDROXYLASE/17,20 LYASE"/>
    <property type="match status" value="1"/>
</dbReference>
<keyword evidence="4" id="KW-0560">Oxidoreductase</keyword>
<keyword evidence="2 7" id="KW-0349">Heme</keyword>
<gene>
    <name evidence="8" type="ORF">OFUS_LOCUS18796</name>
</gene>
<evidence type="ECO:0000256" key="6">
    <source>
        <dbReference type="ARBA" id="ARBA00023033"/>
    </source>
</evidence>
<dbReference type="InterPro" id="IPR036396">
    <property type="entry name" value="Cyt_P450_sf"/>
</dbReference>
<dbReference type="Proteomes" id="UP000749559">
    <property type="component" value="Unassembled WGS sequence"/>
</dbReference>